<accession>A0ABW6QGR4</accession>
<dbReference type="Proteomes" id="UP001601627">
    <property type="component" value="Unassembled WGS sequence"/>
</dbReference>
<dbReference type="RefSeq" id="WP_149549248.1">
    <property type="nucleotide sequence ID" value="NZ_JBHVZQ010000057.1"/>
</dbReference>
<dbReference type="EMBL" id="JBHVZQ010000057">
    <property type="protein sequence ID" value="MFF1278416.1"/>
    <property type="molecule type" value="Genomic_DNA"/>
</dbReference>
<dbReference type="GO" id="GO:0016787">
    <property type="term" value="F:hydrolase activity"/>
    <property type="evidence" value="ECO:0007669"/>
    <property type="project" value="UniProtKB-KW"/>
</dbReference>
<evidence type="ECO:0000313" key="2">
    <source>
        <dbReference type="Proteomes" id="UP001601627"/>
    </source>
</evidence>
<reference evidence="1 2" key="1">
    <citation type="submission" date="2024-09" db="EMBL/GenBank/DDBJ databases">
        <title>The Natural Products Discovery Center: Release of the First 8490 Sequenced Strains for Exploring Actinobacteria Biosynthetic Diversity.</title>
        <authorList>
            <person name="Kalkreuter E."/>
            <person name="Kautsar S.A."/>
            <person name="Yang D."/>
            <person name="Bader C.D."/>
            <person name="Teijaro C.N."/>
            <person name="Fluegel L."/>
            <person name="Davis C.M."/>
            <person name="Simpson J.R."/>
            <person name="Lauterbach L."/>
            <person name="Steele A.D."/>
            <person name="Gui C."/>
            <person name="Meng S."/>
            <person name="Li G."/>
            <person name="Viehrig K."/>
            <person name="Ye F."/>
            <person name="Su P."/>
            <person name="Kiefer A.F."/>
            <person name="Nichols A."/>
            <person name="Cepeda A.J."/>
            <person name="Yan W."/>
            <person name="Fan B."/>
            <person name="Jiang Y."/>
            <person name="Adhikari A."/>
            <person name="Zheng C.-J."/>
            <person name="Schuster L."/>
            <person name="Cowan T.M."/>
            <person name="Smanski M.J."/>
            <person name="Chevrette M.G."/>
            <person name="De Carvalho L.P.S."/>
            <person name="Shen B."/>
        </authorList>
    </citation>
    <scope>NUCLEOTIDE SEQUENCE [LARGE SCALE GENOMIC DNA]</scope>
    <source>
        <strain evidence="1 2">NPDC058328</strain>
    </source>
</reference>
<dbReference type="InterPro" id="IPR036412">
    <property type="entry name" value="HAD-like_sf"/>
</dbReference>
<comment type="caution">
    <text evidence="1">The sequence shown here is derived from an EMBL/GenBank/DDBJ whole genome shotgun (WGS) entry which is preliminary data.</text>
</comment>
<protein>
    <submittedName>
        <fullName evidence="1">HAD family hydrolase</fullName>
    </submittedName>
</protein>
<keyword evidence="2" id="KW-1185">Reference proteome</keyword>
<keyword evidence="1" id="KW-0378">Hydrolase</keyword>
<proteinExistence type="predicted"/>
<dbReference type="InterPro" id="IPR023214">
    <property type="entry name" value="HAD_sf"/>
</dbReference>
<dbReference type="SUPFAM" id="SSF56784">
    <property type="entry name" value="HAD-like"/>
    <property type="match status" value="1"/>
</dbReference>
<name>A0ABW6QGR4_9ACTN</name>
<gene>
    <name evidence="1" type="ORF">ACFVZC_34380</name>
</gene>
<dbReference type="Gene3D" id="3.40.50.1000">
    <property type="entry name" value="HAD superfamily/HAD-like"/>
    <property type="match status" value="1"/>
</dbReference>
<evidence type="ECO:0000313" key="1">
    <source>
        <dbReference type="EMBL" id="MFF1278416.1"/>
    </source>
</evidence>
<sequence length="206" mass="21370">MSGHTAAVFFSLDCVLVRGGSLSRLLEERLGLSGPSSLHTSGETDAARWEGVAEGDLHTQLSGLPLLPGVAETTRWCWGNGLVPVISSLTWAPVGAHLADRFGVHSYFGCSLETAHGRFTGKVGDSPVLTDEGEFARRRADELGVAPEDCAAVGACPADSPLFDSVGLGIAFNAPPHAGTHATTSVQGDDLRAVIPALRDLAAARS</sequence>
<organism evidence="1 2">
    <name type="scientific">Streptomyces marokkonensis</name>
    <dbReference type="NCBI Taxonomy" id="324855"/>
    <lineage>
        <taxon>Bacteria</taxon>
        <taxon>Bacillati</taxon>
        <taxon>Actinomycetota</taxon>
        <taxon>Actinomycetes</taxon>
        <taxon>Kitasatosporales</taxon>
        <taxon>Streptomycetaceae</taxon>
        <taxon>Streptomyces</taxon>
    </lineage>
</organism>